<reference evidence="2" key="1">
    <citation type="submission" date="2022-11" db="UniProtKB">
        <authorList>
            <consortium name="WormBaseParasite"/>
        </authorList>
    </citation>
    <scope>IDENTIFICATION</scope>
</reference>
<dbReference type="AlphaFoldDB" id="A0A914MS15"/>
<accession>A0A914MS15</accession>
<protein>
    <submittedName>
        <fullName evidence="2">Uncharacterized protein</fullName>
    </submittedName>
</protein>
<keyword evidence="1" id="KW-1185">Reference proteome</keyword>
<organism evidence="1 2">
    <name type="scientific">Meloidogyne incognita</name>
    <name type="common">Southern root-knot nematode worm</name>
    <name type="synonym">Oxyuris incognita</name>
    <dbReference type="NCBI Taxonomy" id="6306"/>
    <lineage>
        <taxon>Eukaryota</taxon>
        <taxon>Metazoa</taxon>
        <taxon>Ecdysozoa</taxon>
        <taxon>Nematoda</taxon>
        <taxon>Chromadorea</taxon>
        <taxon>Rhabditida</taxon>
        <taxon>Tylenchina</taxon>
        <taxon>Tylenchomorpha</taxon>
        <taxon>Tylenchoidea</taxon>
        <taxon>Meloidogynidae</taxon>
        <taxon>Meloidogyninae</taxon>
        <taxon>Meloidogyne</taxon>
        <taxon>Meloidogyne incognita group</taxon>
    </lineage>
</organism>
<name>A0A914MS15_MELIC</name>
<dbReference type="Proteomes" id="UP000887563">
    <property type="component" value="Unplaced"/>
</dbReference>
<proteinExistence type="predicted"/>
<sequence length="177" mass="20828">MIKNRHFSQIRSMNNNSFCLSKINNFKQNHIKFSKKPWINLCNRNSFTNSNILNSLSFWRNNSNRFGYCFCSNWMITTLRHFSTASGTAARGGSIIEISPRKQRPSMGKFGLSLSQPLDIFLYQEQNHKNQELFLPYLPIPYKQSQMFPLIYHRVDGFVHQLEFYHNEPKLVQALLS</sequence>
<evidence type="ECO:0000313" key="1">
    <source>
        <dbReference type="Proteomes" id="UP000887563"/>
    </source>
</evidence>
<evidence type="ECO:0000313" key="2">
    <source>
        <dbReference type="WBParaSite" id="Minc3s02533g30511"/>
    </source>
</evidence>
<dbReference type="WBParaSite" id="Minc3s02533g30511">
    <property type="protein sequence ID" value="Minc3s02533g30511"/>
    <property type="gene ID" value="Minc3s02533g30511"/>
</dbReference>